<proteinExistence type="predicted"/>
<keyword evidence="5" id="KW-0067">ATP-binding</keyword>
<protein>
    <recommendedName>
        <fullName evidence="1">non-specific serine/threonine protein kinase</fullName>
        <ecNumber evidence="1">2.7.11.1</ecNumber>
    </recommendedName>
</protein>
<feature type="transmembrane region" description="Helical" evidence="7">
    <location>
        <begin position="352"/>
        <end position="371"/>
    </location>
</feature>
<evidence type="ECO:0000256" key="7">
    <source>
        <dbReference type="SAM" id="Phobius"/>
    </source>
</evidence>
<feature type="compositionally biased region" description="Pro residues" evidence="6">
    <location>
        <begin position="287"/>
        <end position="297"/>
    </location>
</feature>
<evidence type="ECO:0000256" key="4">
    <source>
        <dbReference type="ARBA" id="ARBA00022777"/>
    </source>
</evidence>
<keyword evidence="7" id="KW-1133">Transmembrane helix</keyword>
<dbReference type="InterPro" id="IPR011009">
    <property type="entry name" value="Kinase-like_dom_sf"/>
</dbReference>
<dbReference type="RefSeq" id="WP_205290015.1">
    <property type="nucleotide sequence ID" value="NZ_CP074406.1"/>
</dbReference>
<reference evidence="9" key="1">
    <citation type="submission" date="2021-01" db="EMBL/GenBank/DDBJ databases">
        <title>Novel species in genus Nocardioides.</title>
        <authorList>
            <person name="Zhang G."/>
        </authorList>
    </citation>
    <scope>NUCLEOTIDE SEQUENCE</scope>
    <source>
        <strain evidence="9">Zg-536</strain>
    </source>
</reference>
<keyword evidence="9" id="KW-0723">Serine/threonine-protein kinase</keyword>
<feature type="domain" description="Protein kinase" evidence="8">
    <location>
        <begin position="9"/>
        <end position="258"/>
    </location>
</feature>
<dbReference type="Proteomes" id="UP000663791">
    <property type="component" value="Unassembled WGS sequence"/>
</dbReference>
<dbReference type="Pfam" id="PF00069">
    <property type="entry name" value="Pkinase"/>
    <property type="match status" value="1"/>
</dbReference>
<evidence type="ECO:0000256" key="2">
    <source>
        <dbReference type="ARBA" id="ARBA00022679"/>
    </source>
</evidence>
<dbReference type="InterPro" id="IPR050660">
    <property type="entry name" value="NEK_Ser/Thr_kinase"/>
</dbReference>
<dbReference type="InterPro" id="IPR000719">
    <property type="entry name" value="Prot_kinase_dom"/>
</dbReference>
<keyword evidence="7" id="KW-0812">Transmembrane</keyword>
<dbReference type="EC" id="2.7.11.1" evidence="1"/>
<dbReference type="EMBL" id="JAERTX010000001">
    <property type="protein sequence ID" value="MBM9458744.1"/>
    <property type="molecule type" value="Genomic_DNA"/>
</dbReference>
<dbReference type="PANTHER" id="PTHR43671:SF13">
    <property type="entry name" value="SERINE_THREONINE-PROTEIN KINASE NEK2"/>
    <property type="match status" value="1"/>
</dbReference>
<accession>A0A938Y3T0</accession>
<dbReference type="Gene3D" id="3.30.200.20">
    <property type="entry name" value="Phosphorylase Kinase, domain 1"/>
    <property type="match status" value="1"/>
</dbReference>
<evidence type="ECO:0000256" key="3">
    <source>
        <dbReference type="ARBA" id="ARBA00022741"/>
    </source>
</evidence>
<dbReference type="GO" id="GO:0005524">
    <property type="term" value="F:ATP binding"/>
    <property type="evidence" value="ECO:0007669"/>
    <property type="project" value="UniProtKB-KW"/>
</dbReference>
<dbReference type="SUPFAM" id="SSF56112">
    <property type="entry name" value="Protein kinase-like (PK-like)"/>
    <property type="match status" value="1"/>
</dbReference>
<evidence type="ECO:0000256" key="5">
    <source>
        <dbReference type="ARBA" id="ARBA00022840"/>
    </source>
</evidence>
<keyword evidence="2" id="KW-0808">Transferase</keyword>
<evidence type="ECO:0000313" key="9">
    <source>
        <dbReference type="EMBL" id="MBM9458744.1"/>
    </source>
</evidence>
<dbReference type="SMART" id="SM00220">
    <property type="entry name" value="S_TKc"/>
    <property type="match status" value="1"/>
</dbReference>
<dbReference type="InterPro" id="IPR008271">
    <property type="entry name" value="Ser/Thr_kinase_AS"/>
</dbReference>
<dbReference type="GO" id="GO:0004674">
    <property type="term" value="F:protein serine/threonine kinase activity"/>
    <property type="evidence" value="ECO:0007669"/>
    <property type="project" value="UniProtKB-KW"/>
</dbReference>
<feature type="region of interest" description="Disordered" evidence="6">
    <location>
        <begin position="280"/>
        <end position="344"/>
    </location>
</feature>
<comment type="caution">
    <text evidence="9">The sequence shown here is derived from an EMBL/GenBank/DDBJ whole genome shotgun (WGS) entry which is preliminary data.</text>
</comment>
<name>A0A938Y3T0_9ACTN</name>
<keyword evidence="4 9" id="KW-0418">Kinase</keyword>
<keyword evidence="10" id="KW-1185">Reference proteome</keyword>
<organism evidence="9 10">
    <name type="scientific">Nocardioides faecalis</name>
    <dbReference type="NCBI Taxonomy" id="2803858"/>
    <lineage>
        <taxon>Bacteria</taxon>
        <taxon>Bacillati</taxon>
        <taxon>Actinomycetota</taxon>
        <taxon>Actinomycetes</taxon>
        <taxon>Propionibacteriales</taxon>
        <taxon>Nocardioidaceae</taxon>
        <taxon>Nocardioides</taxon>
    </lineage>
</organism>
<evidence type="ECO:0000256" key="1">
    <source>
        <dbReference type="ARBA" id="ARBA00012513"/>
    </source>
</evidence>
<dbReference type="AlphaFoldDB" id="A0A938Y3T0"/>
<evidence type="ECO:0000259" key="8">
    <source>
        <dbReference type="PROSITE" id="PS50011"/>
    </source>
</evidence>
<sequence>MGEVFAGRYELLDPIASGGMGTVWRVHDRTDGVVKAAKLLRQTDAAMLLRFVREQSMRIDHTHVVTPQSWAGVDDRVLFTMPLVRGGSVSGLARRNGGRLPPRWIAVLLDQTLQALAAVHAAGIVHRDIKPGNLMLEPTGSGRPHLRLTDFGIAVPSDEPRLTHVAMVIGTPGYMSPEQFAGADPDPSADVYALGVVALELLTGQRPPSDGAPPRIDVAGLRTGDAAHDAILEVVAAATTPDPVKRPSAAELRTHPALQELVARWDDPALADDITVPDEFADAASPSPAPGPAPGPAPTAGQRTTSYPPPPPPPGATAPTAAIGTSVLPPPPAPPTRLEHPAPQRSARPVDAYVLLGAGVLGLLVALLLLLG</sequence>
<feature type="compositionally biased region" description="Pro residues" evidence="6">
    <location>
        <begin position="307"/>
        <end position="316"/>
    </location>
</feature>
<keyword evidence="3" id="KW-0547">Nucleotide-binding</keyword>
<dbReference type="Gene3D" id="1.10.510.10">
    <property type="entry name" value="Transferase(Phosphotransferase) domain 1"/>
    <property type="match status" value="1"/>
</dbReference>
<evidence type="ECO:0000313" key="10">
    <source>
        <dbReference type="Proteomes" id="UP000663791"/>
    </source>
</evidence>
<dbReference type="PROSITE" id="PS50011">
    <property type="entry name" value="PROTEIN_KINASE_DOM"/>
    <property type="match status" value="1"/>
</dbReference>
<gene>
    <name evidence="9" type="ORF">JK386_02425</name>
</gene>
<evidence type="ECO:0000256" key="6">
    <source>
        <dbReference type="SAM" id="MobiDB-lite"/>
    </source>
</evidence>
<dbReference type="CDD" id="cd14014">
    <property type="entry name" value="STKc_PknB_like"/>
    <property type="match status" value="1"/>
</dbReference>
<dbReference type="PANTHER" id="PTHR43671">
    <property type="entry name" value="SERINE/THREONINE-PROTEIN KINASE NEK"/>
    <property type="match status" value="1"/>
</dbReference>
<dbReference type="PROSITE" id="PS00108">
    <property type="entry name" value="PROTEIN_KINASE_ST"/>
    <property type="match status" value="1"/>
</dbReference>
<keyword evidence="7" id="KW-0472">Membrane</keyword>